<name>A0A8S1XMF7_PAROT</name>
<sequence length="111" mass="13532">MMDIIIYKLIEKIAAKWSLQVNFNLEVIKIEREQCDQYIHQHNKISNHRMQLSRHQNIRKFYFKSLKSLEQLPKTLKIMLQAQSIYKTLNINSDLRKRYISLNNEESYLYI</sequence>
<dbReference type="AlphaFoldDB" id="A0A8S1XMF7"/>
<comment type="caution">
    <text evidence="1">The sequence shown here is derived from an EMBL/GenBank/DDBJ whole genome shotgun (WGS) entry which is preliminary data.</text>
</comment>
<dbReference type="Proteomes" id="UP000683925">
    <property type="component" value="Unassembled WGS sequence"/>
</dbReference>
<reference evidence="1" key="1">
    <citation type="submission" date="2021-01" db="EMBL/GenBank/DDBJ databases">
        <authorList>
            <consortium name="Genoscope - CEA"/>
            <person name="William W."/>
        </authorList>
    </citation>
    <scope>NUCLEOTIDE SEQUENCE</scope>
</reference>
<gene>
    <name evidence="1" type="ORF">POCTA_138.1.T1260153</name>
</gene>
<protein>
    <submittedName>
        <fullName evidence="1">Uncharacterized protein</fullName>
    </submittedName>
</protein>
<evidence type="ECO:0000313" key="2">
    <source>
        <dbReference type="Proteomes" id="UP000683925"/>
    </source>
</evidence>
<evidence type="ECO:0000313" key="1">
    <source>
        <dbReference type="EMBL" id="CAD8202241.1"/>
    </source>
</evidence>
<dbReference type="EMBL" id="CAJJDP010000126">
    <property type="protein sequence ID" value="CAD8202241.1"/>
    <property type="molecule type" value="Genomic_DNA"/>
</dbReference>
<keyword evidence="2" id="KW-1185">Reference proteome</keyword>
<organism evidence="1 2">
    <name type="scientific">Paramecium octaurelia</name>
    <dbReference type="NCBI Taxonomy" id="43137"/>
    <lineage>
        <taxon>Eukaryota</taxon>
        <taxon>Sar</taxon>
        <taxon>Alveolata</taxon>
        <taxon>Ciliophora</taxon>
        <taxon>Intramacronucleata</taxon>
        <taxon>Oligohymenophorea</taxon>
        <taxon>Peniculida</taxon>
        <taxon>Parameciidae</taxon>
        <taxon>Paramecium</taxon>
    </lineage>
</organism>
<accession>A0A8S1XMF7</accession>
<proteinExistence type="predicted"/>